<dbReference type="PANTHER" id="PTHR40112">
    <property type="entry name" value="H2HPP ISOMERASE"/>
    <property type="match status" value="1"/>
</dbReference>
<keyword evidence="3" id="KW-1185">Reference proteome</keyword>
<dbReference type="PANTHER" id="PTHR40112:SF1">
    <property type="entry name" value="H2HPP ISOMERASE"/>
    <property type="match status" value="1"/>
</dbReference>
<dbReference type="RefSeq" id="WP_105046450.1">
    <property type="nucleotide sequence ID" value="NZ_CP150662.1"/>
</dbReference>
<dbReference type="OrthoDB" id="9811153at2"/>
<evidence type="ECO:0000313" key="2">
    <source>
        <dbReference type="EMBL" id="PQJ75309.1"/>
    </source>
</evidence>
<dbReference type="AlphaFoldDB" id="A0A2S7WCF2"/>
<dbReference type="Pfam" id="PF07883">
    <property type="entry name" value="Cupin_2"/>
    <property type="match status" value="1"/>
</dbReference>
<dbReference type="InterPro" id="IPR014710">
    <property type="entry name" value="RmlC-like_jellyroll"/>
</dbReference>
<dbReference type="InterPro" id="IPR011051">
    <property type="entry name" value="RmlC_Cupin_sf"/>
</dbReference>
<organism evidence="2 3">
    <name type="scientific">Polaribacter gangjinensis</name>
    <dbReference type="NCBI Taxonomy" id="574710"/>
    <lineage>
        <taxon>Bacteria</taxon>
        <taxon>Pseudomonadati</taxon>
        <taxon>Bacteroidota</taxon>
        <taxon>Flavobacteriia</taxon>
        <taxon>Flavobacteriales</taxon>
        <taxon>Flavobacteriaceae</taxon>
    </lineage>
</organism>
<dbReference type="InterPro" id="IPR013096">
    <property type="entry name" value="Cupin_2"/>
</dbReference>
<dbReference type="EMBL" id="MSCL01000001">
    <property type="protein sequence ID" value="PQJ75309.1"/>
    <property type="molecule type" value="Genomic_DNA"/>
</dbReference>
<dbReference type="InterPro" id="IPR052535">
    <property type="entry name" value="Bacilysin_H2HPP_isomerase"/>
</dbReference>
<dbReference type="Proteomes" id="UP000237608">
    <property type="component" value="Unassembled WGS sequence"/>
</dbReference>
<feature type="domain" description="Cupin type-2" evidence="1">
    <location>
        <begin position="29"/>
        <end position="95"/>
    </location>
</feature>
<reference evidence="2 3" key="1">
    <citation type="submission" date="2016-12" db="EMBL/GenBank/DDBJ databases">
        <title>Trade-off between light-utilization and light-protection in marine flavobacteria.</title>
        <authorList>
            <person name="Kumagai Y."/>
            <person name="Yoshizawa S."/>
            <person name="Kogure K."/>
            <person name="Iwasaki W."/>
        </authorList>
    </citation>
    <scope>NUCLEOTIDE SEQUENCE [LARGE SCALE GENOMIC DNA]</scope>
    <source>
        <strain evidence="2 3">KCTC 22729</strain>
    </source>
</reference>
<dbReference type="CDD" id="cd02238">
    <property type="entry name" value="cupin_KdgF"/>
    <property type="match status" value="1"/>
</dbReference>
<gene>
    <name evidence="2" type="ORF">BTO13_08655</name>
</gene>
<sequence length="103" mass="11644">MNIQDIEQKEIVKGYKGRFVHMETFTLAFWEVEAGAEIPIHSHVHEQTTQVIEGEFEMTVDGVTKIYTPGMLVTIPSFAKHGGKAITACKLTDVFCPVREDYK</sequence>
<dbReference type="SUPFAM" id="SSF51182">
    <property type="entry name" value="RmlC-like cupins"/>
    <property type="match status" value="1"/>
</dbReference>
<name>A0A2S7WCF2_9FLAO</name>
<dbReference type="Gene3D" id="2.60.120.10">
    <property type="entry name" value="Jelly Rolls"/>
    <property type="match status" value="1"/>
</dbReference>
<protein>
    <submittedName>
        <fullName evidence="2">Cupin</fullName>
    </submittedName>
</protein>
<evidence type="ECO:0000259" key="1">
    <source>
        <dbReference type="Pfam" id="PF07883"/>
    </source>
</evidence>
<evidence type="ECO:0000313" key="3">
    <source>
        <dbReference type="Proteomes" id="UP000237608"/>
    </source>
</evidence>
<proteinExistence type="predicted"/>
<comment type="caution">
    <text evidence="2">The sequence shown here is derived from an EMBL/GenBank/DDBJ whole genome shotgun (WGS) entry which is preliminary data.</text>
</comment>
<accession>A0A2S7WCF2</accession>